<dbReference type="OrthoDB" id="341259at2759"/>
<comment type="caution">
    <text evidence="3">The sequence shown here is derived from an EMBL/GenBank/DDBJ whole genome shotgun (WGS) entry which is preliminary data.</text>
</comment>
<protein>
    <submittedName>
        <fullName evidence="3">Ankyrin repeat protein</fullName>
    </submittedName>
</protein>
<proteinExistence type="predicted"/>
<dbReference type="InterPro" id="IPR036770">
    <property type="entry name" value="Ankyrin_rpt-contain_sf"/>
</dbReference>
<dbReference type="SMART" id="SM00248">
    <property type="entry name" value="ANK"/>
    <property type="match status" value="5"/>
</dbReference>
<gene>
    <name evidence="3" type="ORF">TCAP_03573</name>
</gene>
<evidence type="ECO:0000256" key="1">
    <source>
        <dbReference type="ARBA" id="ARBA00022737"/>
    </source>
</evidence>
<keyword evidence="2" id="KW-0040">ANK repeat</keyword>
<dbReference type="Proteomes" id="UP000236621">
    <property type="component" value="Unassembled WGS sequence"/>
</dbReference>
<dbReference type="STRING" id="45235.A0A2K3QG58"/>
<dbReference type="PANTHER" id="PTHR24198">
    <property type="entry name" value="ANKYRIN REPEAT AND PROTEIN KINASE DOMAIN-CONTAINING PROTEIN"/>
    <property type="match status" value="1"/>
</dbReference>
<organism evidence="3 4">
    <name type="scientific">Tolypocladium capitatum</name>
    <dbReference type="NCBI Taxonomy" id="45235"/>
    <lineage>
        <taxon>Eukaryota</taxon>
        <taxon>Fungi</taxon>
        <taxon>Dikarya</taxon>
        <taxon>Ascomycota</taxon>
        <taxon>Pezizomycotina</taxon>
        <taxon>Sordariomycetes</taxon>
        <taxon>Hypocreomycetidae</taxon>
        <taxon>Hypocreales</taxon>
        <taxon>Ophiocordycipitaceae</taxon>
        <taxon>Tolypocladium</taxon>
    </lineage>
</organism>
<accession>A0A2K3QG58</accession>
<dbReference type="AlphaFoldDB" id="A0A2K3QG58"/>
<keyword evidence="4" id="KW-1185">Reference proteome</keyword>
<dbReference type="SUPFAM" id="SSF48403">
    <property type="entry name" value="Ankyrin repeat"/>
    <property type="match status" value="1"/>
</dbReference>
<evidence type="ECO:0000256" key="2">
    <source>
        <dbReference type="ARBA" id="ARBA00023043"/>
    </source>
</evidence>
<dbReference type="InterPro" id="IPR002110">
    <property type="entry name" value="Ankyrin_rpt"/>
</dbReference>
<dbReference type="Gene3D" id="1.25.40.20">
    <property type="entry name" value="Ankyrin repeat-containing domain"/>
    <property type="match status" value="1"/>
</dbReference>
<reference evidence="3 4" key="1">
    <citation type="submission" date="2017-08" db="EMBL/GenBank/DDBJ databases">
        <title>Harnessing the power of phylogenomics to disentangle the directionality and signatures of interkingdom host jumping in the parasitic fungal genus Tolypocladium.</title>
        <authorList>
            <person name="Quandt C.A."/>
            <person name="Patterson W."/>
            <person name="Spatafora J.W."/>
        </authorList>
    </citation>
    <scope>NUCLEOTIDE SEQUENCE [LARGE SCALE GENOMIC DNA]</scope>
    <source>
        <strain evidence="3 4">CBS 113982</strain>
    </source>
</reference>
<dbReference type="EMBL" id="NRSZ01000547">
    <property type="protein sequence ID" value="PNY26495.1"/>
    <property type="molecule type" value="Genomic_DNA"/>
</dbReference>
<evidence type="ECO:0000313" key="3">
    <source>
        <dbReference type="EMBL" id="PNY26495.1"/>
    </source>
</evidence>
<keyword evidence="1" id="KW-0677">Repeat</keyword>
<sequence>MDLAFTSREKPSVNLIESLLYRPGLDEATQHWRWVYALCLAARAGRLDVMEALLSRNEAGAGYKDQAGNTPLHFAAMSEQPYAVNFLLRRPGVSVNAPGVGGETAMHWAVSSSKDVMEALIHAGADIDKQSRLGSPLRHAVMGGFNQTLKVLLDHGADPSIPKTAAGDGLTLLHHFFHPDWHLEQENLDPGLLVRLIRGGAELDTMSSMSTSPTPPDPVKWRCEGTALFFAAVHVKEIVFMQMLLEAGARVDSVVIDRLAIGGRPQSFLAGLFRHEFNIYPYHALTDDEIDNELVYFVRDRMVVLLNHGARLDAVGGEQSALEYACEVACRYPMRHEVLWLLLWNSTSRNVSREHIEVVKPRYGLMVDMDEEQGASCRRIVSRLTRFIERVF</sequence>
<name>A0A2K3QG58_9HYPO</name>
<evidence type="ECO:0000313" key="4">
    <source>
        <dbReference type="Proteomes" id="UP000236621"/>
    </source>
</evidence>
<dbReference type="PANTHER" id="PTHR24198:SF165">
    <property type="entry name" value="ANKYRIN REPEAT-CONTAINING PROTEIN-RELATED"/>
    <property type="match status" value="1"/>
</dbReference>
<dbReference type="Pfam" id="PF12796">
    <property type="entry name" value="Ank_2"/>
    <property type="match status" value="1"/>
</dbReference>